<dbReference type="InterPro" id="IPR029000">
    <property type="entry name" value="Cyclophilin-like_dom_sf"/>
</dbReference>
<keyword evidence="1" id="KW-0547">Nucleotide-binding</keyword>
<evidence type="ECO:0000256" key="1">
    <source>
        <dbReference type="ARBA" id="ARBA00022741"/>
    </source>
</evidence>
<keyword evidence="6" id="KW-1185">Reference proteome</keyword>
<reference evidence="6" key="1">
    <citation type="submission" date="2016-11" db="EMBL/GenBank/DDBJ databases">
        <authorList>
            <person name="Varghese N."/>
            <person name="Submissions S."/>
        </authorList>
    </citation>
    <scope>NUCLEOTIDE SEQUENCE [LARGE SCALE GENOMIC DNA]</scope>
    <source>
        <strain evidence="6">DSM 100564</strain>
    </source>
</reference>
<dbReference type="InterPro" id="IPR052708">
    <property type="entry name" value="PxpC"/>
</dbReference>
<dbReference type="Pfam" id="PF02626">
    <property type="entry name" value="CT_A_B"/>
    <property type="match status" value="1"/>
</dbReference>
<evidence type="ECO:0000313" key="6">
    <source>
        <dbReference type="Proteomes" id="UP000183982"/>
    </source>
</evidence>
<evidence type="ECO:0000259" key="4">
    <source>
        <dbReference type="SMART" id="SM00797"/>
    </source>
</evidence>
<sequence>MSDAEFTVSFAGPLVTFQDSGRLGNMRYGVSASGPMDRLSFDAAHAALGNLAGQTAIEISLGGLILQCRVGAVTVAITGGDFVIDHAGHKSGSWTILTIEKGERLTIRAGKAGSWAYLAFAGNLHARDWLGSQATHSPSGFGGGALQTGQTLKVLQTSVRADRLGEVPKPDFAPDGPFRVVTGPQDRHFAKEALNRFVTDQFKVTDAYDRMGMRLDGPMLNLEDALSIPSEPITRGSVQVSGDGVPTVLLADHQTTGGYPKIATVISCDTCRLTQLRSGQSVRFAPVTAQKAVDVARQYATNKARYLAQIAVPRGTLEQRLMSENLIHGWIGD</sequence>
<dbReference type="InterPro" id="IPR003778">
    <property type="entry name" value="CT_A_B"/>
</dbReference>
<dbReference type="Gene3D" id="2.40.100.10">
    <property type="entry name" value="Cyclophilin-like"/>
    <property type="match status" value="1"/>
</dbReference>
<protein>
    <submittedName>
        <fullName evidence="5">Allophanate hydrolase</fullName>
    </submittedName>
</protein>
<dbReference type="RefSeq" id="WP_073252462.1">
    <property type="nucleotide sequence ID" value="NZ_FQZQ01000011.1"/>
</dbReference>
<dbReference type="Proteomes" id="UP000183982">
    <property type="component" value="Unassembled WGS sequence"/>
</dbReference>
<evidence type="ECO:0000313" key="5">
    <source>
        <dbReference type="EMBL" id="SHJ64112.1"/>
    </source>
</evidence>
<dbReference type="OrthoDB" id="9768696at2"/>
<dbReference type="STRING" id="1470563.SAMN05444000_11133"/>
<dbReference type="PANTHER" id="PTHR43309">
    <property type="entry name" value="5-OXOPROLINASE SUBUNIT C"/>
    <property type="match status" value="1"/>
</dbReference>
<dbReference type="SUPFAM" id="SSF50891">
    <property type="entry name" value="Cyclophilin-like"/>
    <property type="match status" value="1"/>
</dbReference>
<accession>A0A1M6KZ48</accession>
<dbReference type="GO" id="GO:0005524">
    <property type="term" value="F:ATP binding"/>
    <property type="evidence" value="ECO:0007669"/>
    <property type="project" value="UniProtKB-KW"/>
</dbReference>
<evidence type="ECO:0000256" key="2">
    <source>
        <dbReference type="ARBA" id="ARBA00022801"/>
    </source>
</evidence>
<proteinExistence type="predicted"/>
<dbReference type="SMART" id="SM00797">
    <property type="entry name" value="AHS2"/>
    <property type="match status" value="1"/>
</dbReference>
<dbReference type="AlphaFoldDB" id="A0A1M6KZ48"/>
<dbReference type="GO" id="GO:0016787">
    <property type="term" value="F:hydrolase activity"/>
    <property type="evidence" value="ECO:0007669"/>
    <property type="project" value="UniProtKB-KW"/>
</dbReference>
<dbReference type="EMBL" id="FQZQ01000011">
    <property type="protein sequence ID" value="SHJ64112.1"/>
    <property type="molecule type" value="Genomic_DNA"/>
</dbReference>
<feature type="domain" description="Carboxyltransferase" evidence="4">
    <location>
        <begin position="27"/>
        <end position="302"/>
    </location>
</feature>
<name>A0A1M6KZ48_9RHOB</name>
<keyword evidence="2 5" id="KW-0378">Hydrolase</keyword>
<dbReference type="PANTHER" id="PTHR43309:SF5">
    <property type="entry name" value="5-OXOPROLINASE SUBUNIT C"/>
    <property type="match status" value="1"/>
</dbReference>
<gene>
    <name evidence="5" type="ORF">SAMN05444000_11133</name>
</gene>
<evidence type="ECO:0000256" key="3">
    <source>
        <dbReference type="ARBA" id="ARBA00022840"/>
    </source>
</evidence>
<keyword evidence="3" id="KW-0067">ATP-binding</keyword>
<organism evidence="5 6">
    <name type="scientific">Shimia gijangensis</name>
    <dbReference type="NCBI Taxonomy" id="1470563"/>
    <lineage>
        <taxon>Bacteria</taxon>
        <taxon>Pseudomonadati</taxon>
        <taxon>Pseudomonadota</taxon>
        <taxon>Alphaproteobacteria</taxon>
        <taxon>Rhodobacterales</taxon>
        <taxon>Roseobacteraceae</taxon>
    </lineage>
</organism>